<organism evidence="1 2">
    <name type="scientific">Haloactinomyces albus</name>
    <dbReference type="NCBI Taxonomy" id="1352928"/>
    <lineage>
        <taxon>Bacteria</taxon>
        <taxon>Bacillati</taxon>
        <taxon>Actinomycetota</taxon>
        <taxon>Actinomycetes</taxon>
        <taxon>Actinopolysporales</taxon>
        <taxon>Actinopolysporaceae</taxon>
        <taxon>Haloactinomyces</taxon>
    </lineage>
</organism>
<keyword evidence="2" id="KW-1185">Reference proteome</keyword>
<evidence type="ECO:0000313" key="2">
    <source>
        <dbReference type="Proteomes" id="UP001180845"/>
    </source>
</evidence>
<gene>
    <name evidence="1" type="ORF">JOF55_001204</name>
</gene>
<evidence type="ECO:0000313" key="1">
    <source>
        <dbReference type="EMBL" id="MDR7301023.1"/>
    </source>
</evidence>
<dbReference type="GO" id="GO:0016874">
    <property type="term" value="F:ligase activity"/>
    <property type="evidence" value="ECO:0007669"/>
    <property type="project" value="UniProtKB-KW"/>
</dbReference>
<accession>A0AAE3Z9X1</accession>
<protein>
    <submittedName>
        <fullName evidence="1">2'-5' RNA ligase</fullName>
    </submittedName>
</protein>
<dbReference type="AlphaFoldDB" id="A0AAE3Z9X1"/>
<name>A0AAE3Z9X1_9ACTN</name>
<proteinExistence type="predicted"/>
<dbReference type="InterPro" id="IPR009097">
    <property type="entry name" value="Cyclic_Pdiesterase"/>
</dbReference>
<dbReference type="Gene3D" id="3.90.1140.10">
    <property type="entry name" value="Cyclic phosphodiesterase"/>
    <property type="match status" value="1"/>
</dbReference>
<dbReference type="SUPFAM" id="SSF55144">
    <property type="entry name" value="LigT-like"/>
    <property type="match status" value="1"/>
</dbReference>
<sequence length="211" mass="22623">MTEMPHADQVRNHARWRPGWAPGRTSYAWLLPLGDQPGLRELANQYQYALRDLPGFDPVPLEWMHILLQDVGFTDEVPAGSTEALLDAARTRLASVAPPALTFHDGVVLPESLALPAEPQSALSELRSALRAASAEVITESALPGEPEETDQHVSLAHPTADGPAAFAAATLAATIVEPATVRVPSVSLVTLTRDHASSEWETLDRVSFGG</sequence>
<dbReference type="RefSeq" id="WP_310270756.1">
    <property type="nucleotide sequence ID" value="NZ_JAVDXW010000001.1"/>
</dbReference>
<reference evidence="1" key="1">
    <citation type="submission" date="2023-07" db="EMBL/GenBank/DDBJ databases">
        <title>Sequencing the genomes of 1000 actinobacteria strains.</title>
        <authorList>
            <person name="Klenk H.-P."/>
        </authorList>
    </citation>
    <scope>NUCLEOTIDE SEQUENCE</scope>
    <source>
        <strain evidence="1">DSM 45977</strain>
    </source>
</reference>
<dbReference type="Pfam" id="PF13563">
    <property type="entry name" value="2_5_RNA_ligase2"/>
    <property type="match status" value="1"/>
</dbReference>
<dbReference type="EMBL" id="JAVDXW010000001">
    <property type="protein sequence ID" value="MDR7301023.1"/>
    <property type="molecule type" value="Genomic_DNA"/>
</dbReference>
<keyword evidence="1" id="KW-0436">Ligase</keyword>
<comment type="caution">
    <text evidence="1">The sequence shown here is derived from an EMBL/GenBank/DDBJ whole genome shotgun (WGS) entry which is preliminary data.</text>
</comment>
<dbReference type="Proteomes" id="UP001180845">
    <property type="component" value="Unassembled WGS sequence"/>
</dbReference>